<comment type="caution">
    <text evidence="1">The sequence shown here is derived from an EMBL/GenBank/DDBJ whole genome shotgun (WGS) entry which is preliminary data.</text>
</comment>
<organism evidence="1 2">
    <name type="scientific">Araneus ventricosus</name>
    <name type="common">Orbweaver spider</name>
    <name type="synonym">Epeira ventricosa</name>
    <dbReference type="NCBI Taxonomy" id="182803"/>
    <lineage>
        <taxon>Eukaryota</taxon>
        <taxon>Metazoa</taxon>
        <taxon>Ecdysozoa</taxon>
        <taxon>Arthropoda</taxon>
        <taxon>Chelicerata</taxon>
        <taxon>Arachnida</taxon>
        <taxon>Araneae</taxon>
        <taxon>Araneomorphae</taxon>
        <taxon>Entelegynae</taxon>
        <taxon>Araneoidea</taxon>
        <taxon>Araneidae</taxon>
        <taxon>Araneus</taxon>
    </lineage>
</organism>
<sequence>MSCRWPLAPDGRFSFLPLRVKEMDVPCHVIRVYNLPSEEMGKITDEQHLNIVMEFLLLGRLYPSPFADDRTSERFYEYKNAYGVW</sequence>
<accession>A0A4Y2C539</accession>
<proteinExistence type="predicted"/>
<reference evidence="1 2" key="1">
    <citation type="journal article" date="2019" name="Sci. Rep.">
        <title>Orb-weaving spider Araneus ventricosus genome elucidates the spidroin gene catalogue.</title>
        <authorList>
            <person name="Kono N."/>
            <person name="Nakamura H."/>
            <person name="Ohtoshi R."/>
            <person name="Moran D.A.P."/>
            <person name="Shinohara A."/>
            <person name="Yoshida Y."/>
            <person name="Fujiwara M."/>
            <person name="Mori M."/>
            <person name="Tomita M."/>
            <person name="Arakawa K."/>
        </authorList>
    </citation>
    <scope>NUCLEOTIDE SEQUENCE [LARGE SCALE GENOMIC DNA]</scope>
</reference>
<dbReference type="EMBL" id="BGPR01000146">
    <property type="protein sequence ID" value="GBL99193.1"/>
    <property type="molecule type" value="Genomic_DNA"/>
</dbReference>
<evidence type="ECO:0000313" key="2">
    <source>
        <dbReference type="Proteomes" id="UP000499080"/>
    </source>
</evidence>
<evidence type="ECO:0000313" key="1">
    <source>
        <dbReference type="EMBL" id="GBL99193.1"/>
    </source>
</evidence>
<dbReference type="AlphaFoldDB" id="A0A4Y2C539"/>
<name>A0A4Y2C539_ARAVE</name>
<keyword evidence="2" id="KW-1185">Reference proteome</keyword>
<protein>
    <submittedName>
        <fullName evidence="1">Uncharacterized protein</fullName>
    </submittedName>
</protein>
<dbReference type="Proteomes" id="UP000499080">
    <property type="component" value="Unassembled WGS sequence"/>
</dbReference>
<gene>
    <name evidence="1" type="ORF">AVEN_140662_1</name>
</gene>